<dbReference type="GO" id="GO:0004130">
    <property type="term" value="F:cytochrome-c peroxidase activity"/>
    <property type="evidence" value="ECO:0007669"/>
    <property type="project" value="TreeGrafter"/>
</dbReference>
<dbReference type="NCBIfam" id="NF040606">
    <property type="entry name" value="CytoC_perox"/>
    <property type="match status" value="1"/>
</dbReference>
<dbReference type="PANTHER" id="PTHR30600:SF9">
    <property type="entry name" value="BLR7738 PROTEIN"/>
    <property type="match status" value="1"/>
</dbReference>
<evidence type="ECO:0008006" key="3">
    <source>
        <dbReference type="Google" id="ProtNLM"/>
    </source>
</evidence>
<comment type="caution">
    <text evidence="1">The sequence shown here is derived from an EMBL/GenBank/DDBJ whole genome shotgun (WGS) entry which is preliminary data.</text>
</comment>
<name>A0A9X0QW14_9PROT</name>
<dbReference type="RefSeq" id="WP_186769299.1">
    <property type="nucleotide sequence ID" value="NZ_JACOMF010000003.1"/>
</dbReference>
<dbReference type="InterPro" id="IPR051395">
    <property type="entry name" value="Cytochrome_c_Peroxidase/MauG"/>
</dbReference>
<dbReference type="InterPro" id="IPR036909">
    <property type="entry name" value="Cyt_c-like_dom_sf"/>
</dbReference>
<dbReference type="Gene3D" id="1.10.760.10">
    <property type="entry name" value="Cytochrome c-like domain"/>
    <property type="match status" value="1"/>
</dbReference>
<organism evidence="1 2">
    <name type="scientific">Siccirubricoccus deserti</name>
    <dbReference type="NCBI Taxonomy" id="2013562"/>
    <lineage>
        <taxon>Bacteria</taxon>
        <taxon>Pseudomonadati</taxon>
        <taxon>Pseudomonadota</taxon>
        <taxon>Alphaproteobacteria</taxon>
        <taxon>Acetobacterales</taxon>
        <taxon>Roseomonadaceae</taxon>
        <taxon>Siccirubricoccus</taxon>
    </lineage>
</organism>
<dbReference type="GO" id="GO:0020037">
    <property type="term" value="F:heme binding"/>
    <property type="evidence" value="ECO:0007669"/>
    <property type="project" value="InterPro"/>
</dbReference>
<accession>A0A9X0QW14</accession>
<sequence length="613" mass="66566">MRALPAPKWLVIGCALLLGACNGWREQPPAPLAGEVPWSLPAEPAAVLPQGWSPELAARVHFTAQGSRLMPRAWFVALERAEGDGFFAAPDNLAGYGLLFADDAGTGLNPDRLPIGFAIDPVPQPVTGQWVGLTCAACHTGEVTHRGARIRVEGAPANFDFDRFVAELDAAVQATGRDPVRFAAFARRLGATPEALREPYAAYAARSARHAAVQRPAVVSGFSRVDALGQIINAISVLQLDAPAALVDANRQAPRAPVSYPFLWTAPRQEWVQWMPIASSPIGRNAGEVLGVFGESRLTAPGTPDRFGSSVQYHNLVAMEKWLNDLRPPAWPEERFGALDRTAWAEGKRIFQKECQGCHNMPPFRLTDPRQSADGNRFIRTSGVPHRIVGTDAEYLRALQGWRIRSGPLRDQMADIGGETVAATDYFLRTVKLVVEAGTAQAGLSRIALIDTGEARACPGHTTRRMVNQIPRPTGAFEARDVCAITDRSGIRRAPERWALPPSFLDSLKAGPLLGLWATGPFLHNGSVPTVYDLLSPPAERPAVFWVGGRELDTGRLGFVSTEAPGLFRFDTTLLANSNQGHAFPRRGLTPAQRLAVVEFLKDPLRFDPEGLR</sequence>
<proteinExistence type="predicted"/>
<evidence type="ECO:0000313" key="2">
    <source>
        <dbReference type="Proteomes" id="UP000600101"/>
    </source>
</evidence>
<dbReference type="SUPFAM" id="SSF46626">
    <property type="entry name" value="Cytochrome c"/>
    <property type="match status" value="1"/>
</dbReference>
<dbReference type="InterPro" id="IPR047758">
    <property type="entry name" value="CytoC_perox"/>
</dbReference>
<reference evidence="1" key="1">
    <citation type="submission" date="2020-08" db="EMBL/GenBank/DDBJ databases">
        <authorList>
            <person name="Hu Y."/>
            <person name="Nguyen S.V."/>
            <person name="Li F."/>
            <person name="Fanning S."/>
        </authorList>
    </citation>
    <scope>NUCLEOTIDE SEQUENCE</scope>
    <source>
        <strain evidence="1">SYSU D8009</strain>
    </source>
</reference>
<protein>
    <recommendedName>
        <fullName evidence="3">Cytochrome c domain-containing protein</fullName>
    </recommendedName>
</protein>
<dbReference type="PROSITE" id="PS51257">
    <property type="entry name" value="PROKAR_LIPOPROTEIN"/>
    <property type="match status" value="1"/>
</dbReference>
<dbReference type="EMBL" id="JACOMF010000003">
    <property type="protein sequence ID" value="MBC4014535.1"/>
    <property type="molecule type" value="Genomic_DNA"/>
</dbReference>
<dbReference type="AlphaFoldDB" id="A0A9X0QW14"/>
<dbReference type="PANTHER" id="PTHR30600">
    <property type="entry name" value="CYTOCHROME C PEROXIDASE-RELATED"/>
    <property type="match status" value="1"/>
</dbReference>
<dbReference type="Proteomes" id="UP000600101">
    <property type="component" value="Unassembled WGS sequence"/>
</dbReference>
<evidence type="ECO:0000313" key="1">
    <source>
        <dbReference type="EMBL" id="MBC4014535.1"/>
    </source>
</evidence>
<gene>
    <name evidence="1" type="ORF">H7965_04280</name>
</gene>
<keyword evidence="2" id="KW-1185">Reference proteome</keyword>
<dbReference type="GO" id="GO:0009055">
    <property type="term" value="F:electron transfer activity"/>
    <property type="evidence" value="ECO:0007669"/>
    <property type="project" value="InterPro"/>
</dbReference>
<dbReference type="Pfam" id="PF21419">
    <property type="entry name" value="RoxA-like_Cyt-c"/>
    <property type="match status" value="1"/>
</dbReference>